<evidence type="ECO:0000256" key="1">
    <source>
        <dbReference type="SAM" id="Coils"/>
    </source>
</evidence>
<name>A0A2P6VAF7_9CHLO</name>
<reference evidence="2 3" key="1">
    <citation type="journal article" date="2018" name="Plant J.">
        <title>Genome sequences of Chlorella sorokiniana UTEX 1602 and Micractinium conductrix SAG 241.80: implications to maltose excretion by a green alga.</title>
        <authorList>
            <person name="Arriola M.B."/>
            <person name="Velmurugan N."/>
            <person name="Zhang Y."/>
            <person name="Plunkett M.H."/>
            <person name="Hondzo H."/>
            <person name="Barney B.M."/>
        </authorList>
    </citation>
    <scope>NUCLEOTIDE SEQUENCE [LARGE SCALE GENOMIC DNA]</scope>
    <source>
        <strain evidence="2 3">SAG 241.80</strain>
    </source>
</reference>
<comment type="caution">
    <text evidence="2">The sequence shown here is derived from an EMBL/GenBank/DDBJ whole genome shotgun (WGS) entry which is preliminary data.</text>
</comment>
<evidence type="ECO:0000313" key="2">
    <source>
        <dbReference type="EMBL" id="PSC71074.1"/>
    </source>
</evidence>
<gene>
    <name evidence="2" type="ORF">C2E20_5484</name>
</gene>
<sequence>MGASQSTAVDEGITVVHHGTRASAAQQDDMALLAQLAALMHSLPLLPESVAETGGTWTRALQRTLASSSSSSAAVAPAAVPHLSGDPLERLVADYQRYSRWHCRRIVEKQERLNSAIPLVEQQAVRLQHRLAQAGRSAAAAHRALAPAVAEAAREVEAMAARLARLQQALAEVRGRRPQPLLI</sequence>
<dbReference type="OrthoDB" id="10492158at2759"/>
<dbReference type="EMBL" id="LHPF02000016">
    <property type="protein sequence ID" value="PSC71074.1"/>
    <property type="molecule type" value="Genomic_DNA"/>
</dbReference>
<keyword evidence="3" id="KW-1185">Reference proteome</keyword>
<organism evidence="2 3">
    <name type="scientific">Micractinium conductrix</name>
    <dbReference type="NCBI Taxonomy" id="554055"/>
    <lineage>
        <taxon>Eukaryota</taxon>
        <taxon>Viridiplantae</taxon>
        <taxon>Chlorophyta</taxon>
        <taxon>core chlorophytes</taxon>
        <taxon>Trebouxiophyceae</taxon>
        <taxon>Chlorellales</taxon>
        <taxon>Chlorellaceae</taxon>
        <taxon>Chlorella clade</taxon>
        <taxon>Micractinium</taxon>
    </lineage>
</organism>
<proteinExistence type="predicted"/>
<feature type="coiled-coil region" evidence="1">
    <location>
        <begin position="149"/>
        <end position="176"/>
    </location>
</feature>
<evidence type="ECO:0000313" key="3">
    <source>
        <dbReference type="Proteomes" id="UP000239649"/>
    </source>
</evidence>
<accession>A0A2P6VAF7</accession>
<protein>
    <submittedName>
        <fullName evidence="2">Transcription factor Iws1</fullName>
    </submittedName>
</protein>
<dbReference type="AlphaFoldDB" id="A0A2P6VAF7"/>
<keyword evidence="1" id="KW-0175">Coiled coil</keyword>
<dbReference type="Proteomes" id="UP000239649">
    <property type="component" value="Unassembled WGS sequence"/>
</dbReference>